<keyword evidence="2" id="KW-1185">Reference proteome</keyword>
<dbReference type="EnsemblPlants" id="Pp3c7_6470V3.6">
    <property type="protein sequence ID" value="PAC:32923692.CDS.1"/>
    <property type="gene ID" value="Pp3c7_6470"/>
</dbReference>
<organism evidence="1 2">
    <name type="scientific">Physcomitrium patens</name>
    <name type="common">Spreading-leaved earth moss</name>
    <name type="synonym">Physcomitrella patens</name>
    <dbReference type="NCBI Taxonomy" id="3218"/>
    <lineage>
        <taxon>Eukaryota</taxon>
        <taxon>Viridiplantae</taxon>
        <taxon>Streptophyta</taxon>
        <taxon>Embryophyta</taxon>
        <taxon>Bryophyta</taxon>
        <taxon>Bryophytina</taxon>
        <taxon>Bryopsida</taxon>
        <taxon>Funariidae</taxon>
        <taxon>Funariales</taxon>
        <taxon>Funariaceae</taxon>
        <taxon>Physcomitrium</taxon>
    </lineage>
</organism>
<reference evidence="1" key="3">
    <citation type="submission" date="2020-12" db="UniProtKB">
        <authorList>
            <consortium name="EnsemblPlants"/>
        </authorList>
    </citation>
    <scope>IDENTIFICATION</scope>
</reference>
<sequence length="84" mass="9539">MGPCCCPILYETRAGSACSFMQFPHCDGMCVIRTLQLRFVFRFEPGPLESRIPIPDLVNHLVRTRTLSPTPRSSDLLLEVEWEG</sequence>
<dbReference type="Gramene" id="Pp3c7_6470V3.6">
    <property type="protein sequence ID" value="PAC:32923692.CDS.1"/>
    <property type="gene ID" value="Pp3c7_6470"/>
</dbReference>
<protein>
    <submittedName>
        <fullName evidence="1">Uncharacterized protein</fullName>
    </submittedName>
</protein>
<evidence type="ECO:0000313" key="2">
    <source>
        <dbReference type="Proteomes" id="UP000006727"/>
    </source>
</evidence>
<proteinExistence type="predicted"/>
<name>A0A7I3Z4P6_PHYPA</name>
<reference evidence="1 2" key="2">
    <citation type="journal article" date="2018" name="Plant J.">
        <title>The Physcomitrella patens chromosome-scale assembly reveals moss genome structure and evolution.</title>
        <authorList>
            <person name="Lang D."/>
            <person name="Ullrich K.K."/>
            <person name="Murat F."/>
            <person name="Fuchs J."/>
            <person name="Jenkins J."/>
            <person name="Haas F.B."/>
            <person name="Piednoel M."/>
            <person name="Gundlach H."/>
            <person name="Van Bel M."/>
            <person name="Meyberg R."/>
            <person name="Vives C."/>
            <person name="Morata J."/>
            <person name="Symeonidi A."/>
            <person name="Hiss M."/>
            <person name="Muchero W."/>
            <person name="Kamisugi Y."/>
            <person name="Saleh O."/>
            <person name="Blanc G."/>
            <person name="Decker E.L."/>
            <person name="van Gessel N."/>
            <person name="Grimwood J."/>
            <person name="Hayes R.D."/>
            <person name="Graham S.W."/>
            <person name="Gunter L.E."/>
            <person name="McDaniel S.F."/>
            <person name="Hoernstein S.N.W."/>
            <person name="Larsson A."/>
            <person name="Li F.W."/>
            <person name="Perroud P.F."/>
            <person name="Phillips J."/>
            <person name="Ranjan P."/>
            <person name="Rokshar D.S."/>
            <person name="Rothfels C.J."/>
            <person name="Schneider L."/>
            <person name="Shu S."/>
            <person name="Stevenson D.W."/>
            <person name="Thummler F."/>
            <person name="Tillich M."/>
            <person name="Villarreal Aguilar J.C."/>
            <person name="Widiez T."/>
            <person name="Wong G.K."/>
            <person name="Wymore A."/>
            <person name="Zhang Y."/>
            <person name="Zimmer A.D."/>
            <person name="Quatrano R.S."/>
            <person name="Mayer K.F.X."/>
            <person name="Goodstein D."/>
            <person name="Casacuberta J.M."/>
            <person name="Vandepoele K."/>
            <person name="Reski R."/>
            <person name="Cuming A.C."/>
            <person name="Tuskan G.A."/>
            <person name="Maumus F."/>
            <person name="Salse J."/>
            <person name="Schmutz J."/>
            <person name="Rensing S.A."/>
        </authorList>
    </citation>
    <scope>NUCLEOTIDE SEQUENCE [LARGE SCALE GENOMIC DNA]</scope>
    <source>
        <strain evidence="1 2">cv. Gransden 2004</strain>
    </source>
</reference>
<dbReference type="Proteomes" id="UP000006727">
    <property type="component" value="Chromosome 7"/>
</dbReference>
<reference evidence="1 2" key="1">
    <citation type="journal article" date="2008" name="Science">
        <title>The Physcomitrella genome reveals evolutionary insights into the conquest of land by plants.</title>
        <authorList>
            <person name="Rensing S."/>
            <person name="Lang D."/>
            <person name="Zimmer A."/>
            <person name="Terry A."/>
            <person name="Salamov A."/>
            <person name="Shapiro H."/>
            <person name="Nishiyama T."/>
            <person name="Perroud P.-F."/>
            <person name="Lindquist E."/>
            <person name="Kamisugi Y."/>
            <person name="Tanahashi T."/>
            <person name="Sakakibara K."/>
            <person name="Fujita T."/>
            <person name="Oishi K."/>
            <person name="Shin-I T."/>
            <person name="Kuroki Y."/>
            <person name="Toyoda A."/>
            <person name="Suzuki Y."/>
            <person name="Hashimoto A."/>
            <person name="Yamaguchi K."/>
            <person name="Sugano A."/>
            <person name="Kohara Y."/>
            <person name="Fujiyama A."/>
            <person name="Anterola A."/>
            <person name="Aoki S."/>
            <person name="Ashton N."/>
            <person name="Barbazuk W.B."/>
            <person name="Barker E."/>
            <person name="Bennetzen J."/>
            <person name="Bezanilla M."/>
            <person name="Blankenship R."/>
            <person name="Cho S.H."/>
            <person name="Dutcher S."/>
            <person name="Estelle M."/>
            <person name="Fawcett J.A."/>
            <person name="Gundlach H."/>
            <person name="Hanada K."/>
            <person name="Heyl A."/>
            <person name="Hicks K.A."/>
            <person name="Hugh J."/>
            <person name="Lohr M."/>
            <person name="Mayer K."/>
            <person name="Melkozernov A."/>
            <person name="Murata T."/>
            <person name="Nelson D."/>
            <person name="Pils B."/>
            <person name="Prigge M."/>
            <person name="Reiss B."/>
            <person name="Renner T."/>
            <person name="Rombauts S."/>
            <person name="Rushton P."/>
            <person name="Sanderfoot A."/>
            <person name="Schween G."/>
            <person name="Shiu S.-H."/>
            <person name="Stueber K."/>
            <person name="Theodoulou F.L."/>
            <person name="Tu H."/>
            <person name="Van de Peer Y."/>
            <person name="Verrier P.J."/>
            <person name="Waters E."/>
            <person name="Wood A."/>
            <person name="Yang L."/>
            <person name="Cove D."/>
            <person name="Cuming A."/>
            <person name="Hasebe M."/>
            <person name="Lucas S."/>
            <person name="Mishler D.B."/>
            <person name="Reski R."/>
            <person name="Grigoriev I."/>
            <person name="Quatrano R.S."/>
            <person name="Boore J.L."/>
        </authorList>
    </citation>
    <scope>NUCLEOTIDE SEQUENCE [LARGE SCALE GENOMIC DNA]</scope>
    <source>
        <strain evidence="1 2">cv. Gransden 2004</strain>
    </source>
</reference>
<dbReference type="EMBL" id="ABEU02000007">
    <property type="status" value="NOT_ANNOTATED_CDS"/>
    <property type="molecule type" value="Genomic_DNA"/>
</dbReference>
<evidence type="ECO:0000313" key="1">
    <source>
        <dbReference type="EnsemblPlants" id="PAC:32923692.CDS.1"/>
    </source>
</evidence>
<accession>A0A7I3Z4P6</accession>
<gene>
    <name evidence="1" type="primary">LOC112284931</name>
</gene>
<dbReference type="AlphaFoldDB" id="A0A7I3Z4P6"/>